<dbReference type="AlphaFoldDB" id="A0A139MVF5"/>
<protein>
    <submittedName>
        <fullName evidence="1">Uncharacterized protein</fullName>
    </submittedName>
</protein>
<dbReference type="Proteomes" id="UP000070198">
    <property type="component" value="Unassembled WGS sequence"/>
</dbReference>
<accession>A0A139MVF5</accession>
<evidence type="ECO:0000313" key="2">
    <source>
        <dbReference type="Proteomes" id="UP000070198"/>
    </source>
</evidence>
<dbReference type="EMBL" id="LQOF01000288">
    <property type="protein sequence ID" value="KXT67662.1"/>
    <property type="molecule type" value="Genomic_DNA"/>
</dbReference>
<comment type="caution">
    <text evidence="1">The sequence shown here is derived from an EMBL/GenBank/DDBJ whole genome shotgun (WGS) entry which is preliminary data.</text>
</comment>
<proteinExistence type="predicted"/>
<sequence>MTIETKMLKPVDILKLTSLYENVKEYMELKRFVDACYYDSEIALSVEDIQGNDIDIRVSYTQTEDIVKVLKKRMEIIENTLNIMGYTMQNEPKEWQYHVSVLKGVKDDK</sequence>
<evidence type="ECO:0000313" key="1">
    <source>
        <dbReference type="EMBL" id="KXT67662.1"/>
    </source>
</evidence>
<name>A0A139MVF5_9STRE</name>
<organism evidence="1 2">
    <name type="scientific">Streptococcus gallolyticus</name>
    <dbReference type="NCBI Taxonomy" id="315405"/>
    <lineage>
        <taxon>Bacteria</taxon>
        <taxon>Bacillati</taxon>
        <taxon>Bacillota</taxon>
        <taxon>Bacilli</taxon>
        <taxon>Lactobacillales</taxon>
        <taxon>Streptococcaceae</taxon>
        <taxon>Streptococcus</taxon>
    </lineage>
</organism>
<dbReference type="RefSeq" id="WP_061458800.1">
    <property type="nucleotide sequence ID" value="NZ_KQ968748.1"/>
</dbReference>
<dbReference type="PATRIC" id="fig|315405.11.peg.1544"/>
<reference evidence="1 2" key="1">
    <citation type="submission" date="2016-01" db="EMBL/GenBank/DDBJ databases">
        <title>Highly variable Streptococcus oralis are common among viridans streptococci isolated from primates.</title>
        <authorList>
            <person name="Denapaite D."/>
            <person name="Rieger M."/>
            <person name="Koendgen S."/>
            <person name="Brueckner R."/>
            <person name="Ochigava I."/>
            <person name="Kappeler P."/>
            <person name="Maetz-Rensing K."/>
            <person name="Leendertz F."/>
            <person name="Hakenbeck R."/>
        </authorList>
    </citation>
    <scope>NUCLEOTIDE SEQUENCE [LARGE SCALE GENOMIC DNA]</scope>
    <source>
        <strain evidence="1 2">DD02</strain>
    </source>
</reference>
<gene>
    <name evidence="1" type="ORF">SGADD02_01298</name>
</gene>